<sequence length="142" mass="15665">MGLLDDRHQQFQAIGGRDNGFWLRSKRLSVRSPAGVVDGLVSNRLTPIGEHIFVEVRLGCCETLLCRFATVSNKVGGRSVVAAVNLCRVENASGREVVHVCGATEVAHFGSSRLQVGNGFHVWVSGWIPHDDLWVDVEWRDN</sequence>
<evidence type="ECO:0000313" key="1">
    <source>
        <dbReference type="EMBL" id="CAB4653650.1"/>
    </source>
</evidence>
<dbReference type="EMBL" id="CAEZWB010000136">
    <property type="protein sequence ID" value="CAB4653650.1"/>
    <property type="molecule type" value="Genomic_DNA"/>
</dbReference>
<name>A0A6J6KV08_9ZZZZ</name>
<dbReference type="AlphaFoldDB" id="A0A6J6KV08"/>
<accession>A0A6J6KV08</accession>
<gene>
    <name evidence="1" type="ORF">UFOPK2166_00968</name>
</gene>
<proteinExistence type="predicted"/>
<reference evidence="1" key="1">
    <citation type="submission" date="2020-05" db="EMBL/GenBank/DDBJ databases">
        <authorList>
            <person name="Chiriac C."/>
            <person name="Salcher M."/>
            <person name="Ghai R."/>
            <person name="Kavagutti S V."/>
        </authorList>
    </citation>
    <scope>NUCLEOTIDE SEQUENCE</scope>
</reference>
<organism evidence="1">
    <name type="scientific">freshwater metagenome</name>
    <dbReference type="NCBI Taxonomy" id="449393"/>
    <lineage>
        <taxon>unclassified sequences</taxon>
        <taxon>metagenomes</taxon>
        <taxon>ecological metagenomes</taxon>
    </lineage>
</organism>
<protein>
    <submittedName>
        <fullName evidence="1">Unannotated protein</fullName>
    </submittedName>
</protein>